<dbReference type="EMBL" id="CP109109">
    <property type="protein sequence ID" value="WSC02313.1"/>
    <property type="molecule type" value="Genomic_DNA"/>
</dbReference>
<sequence length="202" mass="19927">MGTRPAASSPYDRREPGELFGARFALFADMLAVGLFTTVASLPLITAPAALAAGCSVLRGSARTERTATAGRYRDALRAHGVARTLAAGAVLLALGALFLLDLALAGAGLPGAAAVSVALAAVGAGALVVGVRAAAHPVARRSWPAAVRGAARRSAADPAGSVLIAVALVLCAAIVWALPPLALLAAGPLALAAVSVELRTS</sequence>
<reference evidence="1" key="1">
    <citation type="submission" date="2022-10" db="EMBL/GenBank/DDBJ databases">
        <title>The complete genomes of actinobacterial strains from the NBC collection.</title>
        <authorList>
            <person name="Joergensen T.S."/>
            <person name="Alvarez Arevalo M."/>
            <person name="Sterndorff E.B."/>
            <person name="Faurdal D."/>
            <person name="Vuksanovic O."/>
            <person name="Mourched A.-S."/>
            <person name="Charusanti P."/>
            <person name="Shaw S."/>
            <person name="Blin K."/>
            <person name="Weber T."/>
        </authorList>
    </citation>
    <scope>NUCLEOTIDE SEQUENCE</scope>
    <source>
        <strain evidence="1">NBC 01771</strain>
    </source>
</reference>
<protein>
    <submittedName>
        <fullName evidence="1">Uncharacterized protein</fullName>
    </submittedName>
</protein>
<organism evidence="1 2">
    <name type="scientific">Streptomyces scopuliridis</name>
    <dbReference type="NCBI Taxonomy" id="452529"/>
    <lineage>
        <taxon>Bacteria</taxon>
        <taxon>Bacillati</taxon>
        <taxon>Actinomycetota</taxon>
        <taxon>Actinomycetes</taxon>
        <taxon>Kitasatosporales</taxon>
        <taxon>Streptomycetaceae</taxon>
        <taxon>Streptomyces</taxon>
    </lineage>
</organism>
<proteinExistence type="predicted"/>
<name>A0ACD4ZVJ0_9ACTN</name>
<dbReference type="Proteomes" id="UP001348369">
    <property type="component" value="Chromosome"/>
</dbReference>
<gene>
    <name evidence="1" type="ORF">OG835_38490</name>
</gene>
<evidence type="ECO:0000313" key="1">
    <source>
        <dbReference type="EMBL" id="WSC02313.1"/>
    </source>
</evidence>
<evidence type="ECO:0000313" key="2">
    <source>
        <dbReference type="Proteomes" id="UP001348369"/>
    </source>
</evidence>
<accession>A0ACD4ZVJ0</accession>
<keyword evidence="2" id="KW-1185">Reference proteome</keyword>